<feature type="domain" description="F-box" evidence="1">
    <location>
        <begin position="252"/>
        <end position="283"/>
    </location>
</feature>
<evidence type="ECO:0000259" key="2">
    <source>
        <dbReference type="Pfam" id="PF23622"/>
    </source>
</evidence>
<dbReference type="PANTHER" id="PTHR34145:SF57">
    <property type="entry name" value="F-BOX DOMAIN-CONTAINING PROTEIN"/>
    <property type="match status" value="1"/>
</dbReference>
<reference evidence="3" key="1">
    <citation type="submission" date="2018-08" db="EMBL/GenBank/DDBJ databases">
        <authorList>
            <person name="Rossello M."/>
        </authorList>
    </citation>
    <scope>NUCLEOTIDE SEQUENCE [LARGE SCALE GENOMIC DNA]</scope>
    <source>
        <strain evidence="3">cv. Chinese Spring</strain>
    </source>
</reference>
<dbReference type="EnsemblPlants" id="TraesCS5B02G555500.1">
    <property type="protein sequence ID" value="TraesCS5B02G555500.1"/>
    <property type="gene ID" value="TraesCS5B02G555500"/>
</dbReference>
<dbReference type="InterPro" id="IPR032675">
    <property type="entry name" value="LRR_dom_sf"/>
</dbReference>
<dbReference type="Gramene" id="TraesWEE_scaffold_044899_01G000100.1">
    <property type="protein sequence ID" value="TraesWEE_scaffold_044899_01G000100.1"/>
    <property type="gene ID" value="TraesWEE_scaffold_044899_01G000100"/>
</dbReference>
<keyword evidence="4" id="KW-1185">Reference proteome</keyword>
<evidence type="ECO:0000313" key="3">
    <source>
        <dbReference type="EnsemblPlants" id="TraesCS5B02G555500.1"/>
    </source>
</evidence>
<dbReference type="Proteomes" id="UP000019116">
    <property type="component" value="Chromosome 5B"/>
</dbReference>
<dbReference type="Gene3D" id="3.80.10.10">
    <property type="entry name" value="Ribonuclease Inhibitor"/>
    <property type="match status" value="1"/>
</dbReference>
<dbReference type="AlphaFoldDB" id="A0A3B6LYL4"/>
<evidence type="ECO:0000259" key="1">
    <source>
        <dbReference type="Pfam" id="PF00646"/>
    </source>
</evidence>
<accession>A0A3B6LYL4</accession>
<proteinExistence type="predicted"/>
<protein>
    <recommendedName>
        <fullName evidence="5">F-box domain-containing protein</fullName>
    </recommendedName>
</protein>
<dbReference type="InterPro" id="IPR036047">
    <property type="entry name" value="F-box-like_dom_sf"/>
</dbReference>
<dbReference type="SUPFAM" id="SSF52047">
    <property type="entry name" value="RNI-like"/>
    <property type="match status" value="1"/>
</dbReference>
<evidence type="ECO:0000313" key="4">
    <source>
        <dbReference type="Proteomes" id="UP000019116"/>
    </source>
</evidence>
<dbReference type="Gramene" id="TraesCAD_scaffold_036728_01G000200.1">
    <property type="protein sequence ID" value="TraesCAD_scaffold_036728_01G000200.1"/>
    <property type="gene ID" value="TraesCAD_scaffold_036728_01G000200"/>
</dbReference>
<sequence length="688" mass="77751">MGNMLTVMLGTTAVVDRCHPRQLHPRATSSSRIAGHQFEPLSILAFRAMSEHIGRSEAFCRKQISNGRFQLLTILVCGAIRAEGITANDPFKLCGILICGVLSDYIAHGAEEPAVDLLGDLPEFRMGNILNFTTTVADHCHPRQLRIGSGTVSRQLEPLSILAFRALCKHIQRHEAFHRKRIANGQFQLLSILLCGVIHAKGIIGNDRCKLCCILICGVISDYIHHGPIDANESAIDLFGDLPEALHQNLGVLCTIFSKLSLKEAVRTSAVSRKWRYLWTVCPKLSFDGSTICGNNRYGKQVYALAFIRIVNRVLAQCRGKLFEELAIKIDLNRMFVEHLNNWVRFAVSSSAKALVFDLAPQEHQLPGRDGQYKFPFKLLDKDSVHRLQKIHLSFVDFQPPMQFNGFPNLRKLDLNLVNVNGKDIPHMLSNCCNLEWLSMVRCHLNGELKVNGPLPHLLHLKLVYCDVTSIAFDTVNLATFIYKGRKVPIDLNKSLELVCADIWFSTVTFERAITLLGKVLKNVQHLTLDMDCKPPEIPRLMHYRCMFSRMTYLQLRLVYVEGLDVLSLVSFLRSAPFIEKLELHFCFPGYIHLVQEPESIRKLPECLFNNLKSLHVTGFKACTGQVEFLMHMVENAPALEGLTIDQSEKYLLEGHKKDAKTVIDLVHRTAKKYLEGKISPRCILMLL</sequence>
<dbReference type="InterPro" id="IPR001810">
    <property type="entry name" value="F-box_dom"/>
</dbReference>
<reference evidence="3" key="2">
    <citation type="submission" date="2018-10" db="UniProtKB">
        <authorList>
            <consortium name="EnsemblPlants"/>
        </authorList>
    </citation>
    <scope>IDENTIFICATION</scope>
</reference>
<dbReference type="Gene3D" id="1.20.1280.50">
    <property type="match status" value="1"/>
</dbReference>
<name>A0A3B6LYL4_WHEAT</name>
<dbReference type="STRING" id="4565.A0A3B6LYL4"/>
<dbReference type="Gramene" id="TraesCS5B03G1346900.1">
    <property type="protein sequence ID" value="TraesCS5B03G1346900.1.CDS"/>
    <property type="gene ID" value="TraesCS5B03G1346900"/>
</dbReference>
<dbReference type="PANTHER" id="PTHR34145">
    <property type="entry name" value="OS02G0105600 PROTEIN"/>
    <property type="match status" value="1"/>
</dbReference>
<evidence type="ECO:0008006" key="5">
    <source>
        <dbReference type="Google" id="ProtNLM"/>
    </source>
</evidence>
<dbReference type="Pfam" id="PF23622">
    <property type="entry name" value="LRR_At1g61320_AtMIF1"/>
    <property type="match status" value="1"/>
</dbReference>
<dbReference type="SUPFAM" id="SSF81383">
    <property type="entry name" value="F-box domain"/>
    <property type="match status" value="1"/>
</dbReference>
<dbReference type="InterPro" id="IPR055357">
    <property type="entry name" value="LRR_At1g61320_AtMIF1"/>
</dbReference>
<organism evidence="3">
    <name type="scientific">Triticum aestivum</name>
    <name type="common">Wheat</name>
    <dbReference type="NCBI Taxonomy" id="4565"/>
    <lineage>
        <taxon>Eukaryota</taxon>
        <taxon>Viridiplantae</taxon>
        <taxon>Streptophyta</taxon>
        <taxon>Embryophyta</taxon>
        <taxon>Tracheophyta</taxon>
        <taxon>Spermatophyta</taxon>
        <taxon>Magnoliopsida</taxon>
        <taxon>Liliopsida</taxon>
        <taxon>Poales</taxon>
        <taxon>Poaceae</taxon>
        <taxon>BOP clade</taxon>
        <taxon>Pooideae</taxon>
        <taxon>Triticodae</taxon>
        <taxon>Triticeae</taxon>
        <taxon>Triticinae</taxon>
        <taxon>Triticum</taxon>
    </lineage>
</organism>
<dbReference type="Pfam" id="PF00646">
    <property type="entry name" value="F-box"/>
    <property type="match status" value="1"/>
</dbReference>
<dbReference type="Gramene" id="TraesROB_scaffold_023612_01G000200.1">
    <property type="protein sequence ID" value="TraesROB_scaffold_023612_01G000200.1"/>
    <property type="gene ID" value="TraesROB_scaffold_023612_01G000200"/>
</dbReference>
<dbReference type="Gramene" id="TraesCLE_scaffold_002513_01G000100.1">
    <property type="protein sequence ID" value="TraesCLE_scaffold_002513_01G000100.1"/>
    <property type="gene ID" value="TraesCLE_scaffold_002513_01G000100"/>
</dbReference>
<dbReference type="InterPro" id="IPR053772">
    <property type="entry name" value="At1g61320/At1g61330-like"/>
</dbReference>
<feature type="domain" description="At1g61320/AtMIF1 LRR" evidence="2">
    <location>
        <begin position="332"/>
        <end position="656"/>
    </location>
</feature>
<dbReference type="OrthoDB" id="613853at2759"/>
<dbReference type="Gramene" id="TraesCS5B02G555500.1">
    <property type="protein sequence ID" value="TraesCS5B02G555500.1"/>
    <property type="gene ID" value="TraesCS5B02G555500"/>
</dbReference>